<accession>A0A4S3JWV4</accession>
<dbReference type="AlphaFoldDB" id="A0A4S3JWV4"/>
<protein>
    <recommendedName>
        <fullName evidence="4">LEA domain protein</fullName>
    </recommendedName>
</protein>
<evidence type="ECO:0000313" key="2">
    <source>
        <dbReference type="EMBL" id="THC99927.1"/>
    </source>
</evidence>
<keyword evidence="3" id="KW-1185">Reference proteome</keyword>
<feature type="region of interest" description="Disordered" evidence="1">
    <location>
        <begin position="16"/>
        <end position="54"/>
    </location>
</feature>
<feature type="region of interest" description="Disordered" evidence="1">
    <location>
        <begin position="88"/>
        <end position="130"/>
    </location>
</feature>
<dbReference type="VEuPathDB" id="FungiDB:EYZ11_000625"/>
<proteinExistence type="predicted"/>
<sequence>MSFLAGSRFIPTVRVTSRSVTSSIQSTPTARSPWNISSRRSISSTARRQKGPVNVAKDTLKKADKVVSGAAVKGIEKGEQARDKIKDVASAVSGKTEAEKTEAEKTKGKEEEALGEAKRKAKDAASHLKS</sequence>
<feature type="compositionally biased region" description="Polar residues" evidence="1">
    <location>
        <begin position="24"/>
        <end position="35"/>
    </location>
</feature>
<evidence type="ECO:0000313" key="3">
    <source>
        <dbReference type="Proteomes" id="UP000308092"/>
    </source>
</evidence>
<name>A0A4S3JWV4_9EURO</name>
<evidence type="ECO:0008006" key="4">
    <source>
        <dbReference type="Google" id="ProtNLM"/>
    </source>
</evidence>
<gene>
    <name evidence="2" type="ORF">EYZ11_000625</name>
</gene>
<feature type="compositionally biased region" description="Basic and acidic residues" evidence="1">
    <location>
        <begin position="96"/>
        <end position="130"/>
    </location>
</feature>
<evidence type="ECO:0000256" key="1">
    <source>
        <dbReference type="SAM" id="MobiDB-lite"/>
    </source>
</evidence>
<dbReference type="STRING" id="1220188.A0A4S3JWV4"/>
<comment type="caution">
    <text evidence="2">The sequence shown here is derived from an EMBL/GenBank/DDBJ whole genome shotgun (WGS) entry which is preliminary data.</text>
</comment>
<reference evidence="2 3" key="1">
    <citation type="submission" date="2019-03" db="EMBL/GenBank/DDBJ databases">
        <title>The genome sequence of a newly discovered highly antifungal drug resistant Aspergillus species, Aspergillus tanneri NIH 1004.</title>
        <authorList>
            <person name="Mounaud S."/>
            <person name="Singh I."/>
            <person name="Joardar V."/>
            <person name="Pakala S."/>
            <person name="Pakala S."/>
            <person name="Venepally P."/>
            <person name="Hoover J."/>
            <person name="Nierman W."/>
            <person name="Chung J."/>
            <person name="Losada L."/>
        </authorList>
    </citation>
    <scope>NUCLEOTIDE SEQUENCE [LARGE SCALE GENOMIC DNA]</scope>
    <source>
        <strain evidence="2 3">NIH1004</strain>
    </source>
</reference>
<dbReference type="EMBL" id="SOSA01000009">
    <property type="protein sequence ID" value="THC99927.1"/>
    <property type="molecule type" value="Genomic_DNA"/>
</dbReference>
<organism evidence="2 3">
    <name type="scientific">Aspergillus tanneri</name>
    <dbReference type="NCBI Taxonomy" id="1220188"/>
    <lineage>
        <taxon>Eukaryota</taxon>
        <taxon>Fungi</taxon>
        <taxon>Dikarya</taxon>
        <taxon>Ascomycota</taxon>
        <taxon>Pezizomycotina</taxon>
        <taxon>Eurotiomycetes</taxon>
        <taxon>Eurotiomycetidae</taxon>
        <taxon>Eurotiales</taxon>
        <taxon>Aspergillaceae</taxon>
        <taxon>Aspergillus</taxon>
        <taxon>Aspergillus subgen. Circumdati</taxon>
    </lineage>
</organism>
<dbReference type="Proteomes" id="UP000308092">
    <property type="component" value="Unassembled WGS sequence"/>
</dbReference>